<dbReference type="PANTHER" id="PTHR30250:SF10">
    <property type="entry name" value="LIPOPOLYSACCHARIDE BIOSYNTHESIS PROTEIN WZXC"/>
    <property type="match status" value="1"/>
</dbReference>
<organism evidence="8">
    <name type="scientific">uncultured organism</name>
    <dbReference type="NCBI Taxonomy" id="155900"/>
    <lineage>
        <taxon>unclassified sequences</taxon>
        <taxon>environmental samples</taxon>
    </lineage>
</organism>
<sequence length="437" mass="47703">MRKPVTNLLSSTFLRNVAVVTSGTTGAQLINLSFAPIITRLYGPETYGLLGTFLASAATVIPLAALAYPVSVVLPKNESDAWGVARLSFNVSIGLAILLALALYCVGDSIFRVINADKLETFWPLFVLALLFSGWMQTAQQWLVRQKAFRETARAAILHALFVNASVSAIGLFYPSSGALITIYVIGIGAHALMLGFGALPQGIPPEIVRNKKSRYSLYDLAYKYRDFPLYRAPQNVINAASQNVPVLFLFTLVGPSAAGFYALSKRIMGAPSSLLAESVGRVFYPYFAEVNKRKQSASPLLLKATCGLGVVGLMPFAVVFFWGPWIFATLFGVEWSDAGEYARWLSLMYYFNFINRPSVMAVPVLGLQRGLLIYEIFSTGGKVAALGVGLMVYSNEIMAVALFSISGAVAYVCLIFWVIVTSYKCDWEKNSVRKTS</sequence>
<keyword evidence="3" id="KW-1003">Cell membrane</keyword>
<dbReference type="GO" id="GO:0005886">
    <property type="term" value="C:plasma membrane"/>
    <property type="evidence" value="ECO:0007669"/>
    <property type="project" value="UniProtKB-SubCell"/>
</dbReference>
<evidence type="ECO:0008006" key="9">
    <source>
        <dbReference type="Google" id="ProtNLM"/>
    </source>
</evidence>
<feature type="transmembrane region" description="Helical" evidence="7">
    <location>
        <begin position="373"/>
        <end position="394"/>
    </location>
</feature>
<feature type="transmembrane region" description="Helical" evidence="7">
    <location>
        <begin position="181"/>
        <end position="200"/>
    </location>
</feature>
<comment type="similarity">
    <text evidence="2">Belongs to the polysaccharide synthase family.</text>
</comment>
<feature type="transmembrane region" description="Helical" evidence="7">
    <location>
        <begin position="348"/>
        <end position="366"/>
    </location>
</feature>
<protein>
    <recommendedName>
        <fullName evidence="9">Polysaccharide biosynthesis protein</fullName>
    </recommendedName>
</protein>
<feature type="transmembrane region" description="Helical" evidence="7">
    <location>
        <begin position="301"/>
        <end position="328"/>
    </location>
</feature>
<feature type="transmembrane region" description="Helical" evidence="7">
    <location>
        <begin position="12"/>
        <end position="35"/>
    </location>
</feature>
<dbReference type="AlphaFoldDB" id="A0A5B8RDL6"/>
<name>A0A5B8RDL6_9ZZZZ</name>
<evidence type="ECO:0000256" key="1">
    <source>
        <dbReference type="ARBA" id="ARBA00004651"/>
    </source>
</evidence>
<dbReference type="Pfam" id="PF13440">
    <property type="entry name" value="Polysacc_synt_3"/>
    <property type="match status" value="1"/>
</dbReference>
<dbReference type="InterPro" id="IPR050833">
    <property type="entry name" value="Poly_Biosynth_Transport"/>
</dbReference>
<gene>
    <name evidence="8" type="ORF">KBTEX_02533</name>
</gene>
<feature type="transmembrane region" description="Helical" evidence="7">
    <location>
        <begin position="119"/>
        <end position="136"/>
    </location>
</feature>
<keyword evidence="4 7" id="KW-0812">Transmembrane</keyword>
<feature type="transmembrane region" description="Helical" evidence="7">
    <location>
        <begin position="400"/>
        <end position="421"/>
    </location>
</feature>
<feature type="transmembrane region" description="Helical" evidence="7">
    <location>
        <begin position="87"/>
        <end position="107"/>
    </location>
</feature>
<proteinExistence type="inferred from homology"/>
<evidence type="ECO:0000256" key="6">
    <source>
        <dbReference type="ARBA" id="ARBA00023136"/>
    </source>
</evidence>
<accession>A0A5B8RDL6</accession>
<dbReference type="PANTHER" id="PTHR30250">
    <property type="entry name" value="PST FAMILY PREDICTED COLANIC ACID TRANSPORTER"/>
    <property type="match status" value="1"/>
</dbReference>
<evidence type="ECO:0000256" key="7">
    <source>
        <dbReference type="SAM" id="Phobius"/>
    </source>
</evidence>
<feature type="transmembrane region" description="Helical" evidence="7">
    <location>
        <begin position="47"/>
        <end position="67"/>
    </location>
</feature>
<comment type="subcellular location">
    <subcellularLocation>
        <location evidence="1">Cell membrane</location>
        <topology evidence="1">Multi-pass membrane protein</topology>
    </subcellularLocation>
</comment>
<evidence type="ECO:0000256" key="3">
    <source>
        <dbReference type="ARBA" id="ARBA00022475"/>
    </source>
</evidence>
<keyword evidence="6 7" id="KW-0472">Membrane</keyword>
<evidence type="ECO:0000256" key="2">
    <source>
        <dbReference type="ARBA" id="ARBA00007430"/>
    </source>
</evidence>
<feature type="transmembrane region" description="Helical" evidence="7">
    <location>
        <begin position="156"/>
        <end position="174"/>
    </location>
</feature>
<evidence type="ECO:0000256" key="5">
    <source>
        <dbReference type="ARBA" id="ARBA00022989"/>
    </source>
</evidence>
<evidence type="ECO:0000313" key="8">
    <source>
        <dbReference type="EMBL" id="QEA06203.1"/>
    </source>
</evidence>
<evidence type="ECO:0000256" key="4">
    <source>
        <dbReference type="ARBA" id="ARBA00022692"/>
    </source>
</evidence>
<reference evidence="8" key="1">
    <citation type="submission" date="2019-06" db="EMBL/GenBank/DDBJ databases">
        <authorList>
            <person name="Murdoch R.W."/>
            <person name="Fathepure B."/>
        </authorList>
    </citation>
    <scope>NUCLEOTIDE SEQUENCE</scope>
</reference>
<keyword evidence="5 7" id="KW-1133">Transmembrane helix</keyword>
<dbReference type="EMBL" id="MN079130">
    <property type="protein sequence ID" value="QEA06203.1"/>
    <property type="molecule type" value="Genomic_DNA"/>
</dbReference>